<keyword evidence="5" id="KW-1185">Reference proteome</keyword>
<dbReference type="GO" id="GO:0008483">
    <property type="term" value="F:transaminase activity"/>
    <property type="evidence" value="ECO:0007669"/>
    <property type="project" value="UniProtKB-KW"/>
</dbReference>
<evidence type="ECO:0000313" key="4">
    <source>
        <dbReference type="EMBL" id="MBT9288014.1"/>
    </source>
</evidence>
<comment type="similarity">
    <text evidence="3">Belongs to the class-III pyridoxal-phosphate-dependent aminotransferase family.</text>
</comment>
<dbReference type="GO" id="GO:0030170">
    <property type="term" value="F:pyridoxal phosphate binding"/>
    <property type="evidence" value="ECO:0007669"/>
    <property type="project" value="InterPro"/>
</dbReference>
<proteinExistence type="inferred from homology"/>
<sequence>MTDPADVACLDPLRLHGVDPVRLATFLAAEQQAYRRAHPHSAELASRASEHWHGGVPLHWMSDWGLPFPLFLKEASGSCLTCVDGHEHADFCLGDTGAMFGHAPEPVRRAVAHQIARGATAMLPSLLVPEVGRLLAERFALPVWQATLTASDANRAVIRWARALTGRSDILIFNGAYHGAVDDVHVRLADGAPIQRPGLVGQVYDMRAHTRVVEFNDLAALEAALADGGVALVLAEPVMTNIGMVLPDEGYHAALRRLTRAAGTLLAIDETHTLSAGPGGYARAHALEPDFLVVGKAIGGGVPAAVYGVTAAVSQGMARVRAEAPGYSGIGTTLSANALAMAAMRAMFEEVMTADAYRHMIATASDLAGRLRAIIAERRLPWCVTAAGARVEFMLAPEPPRTGGAAARIGSAEIEGALRLALINRGVVVTPFHNMLLAAPTTGPEAVDRLCAGLEDALDAIVAP</sequence>
<accession>A0A947D706</accession>
<evidence type="ECO:0000256" key="1">
    <source>
        <dbReference type="ARBA" id="ARBA00001933"/>
    </source>
</evidence>
<dbReference type="RefSeq" id="WP_261966706.1">
    <property type="nucleotide sequence ID" value="NZ_JAHHZF010000001.1"/>
</dbReference>
<keyword evidence="4" id="KW-0032">Aminotransferase</keyword>
<organism evidence="4 5">
    <name type="scientific">Prosthecodimorpha staleyi</name>
    <dbReference type="NCBI Taxonomy" id="2840188"/>
    <lineage>
        <taxon>Bacteria</taxon>
        <taxon>Pseudomonadati</taxon>
        <taxon>Pseudomonadota</taxon>
        <taxon>Alphaproteobacteria</taxon>
        <taxon>Hyphomicrobiales</taxon>
        <taxon>Ancalomicrobiaceae</taxon>
        <taxon>Prosthecodimorpha</taxon>
    </lineage>
</organism>
<dbReference type="Pfam" id="PF00202">
    <property type="entry name" value="Aminotran_3"/>
    <property type="match status" value="1"/>
</dbReference>
<keyword evidence="4" id="KW-0808">Transferase</keyword>
<dbReference type="SUPFAM" id="SSF53383">
    <property type="entry name" value="PLP-dependent transferases"/>
    <property type="match status" value="1"/>
</dbReference>
<gene>
    <name evidence="4" type="ORF">KL771_01030</name>
</gene>
<dbReference type="Gene3D" id="3.40.640.10">
    <property type="entry name" value="Type I PLP-dependent aspartate aminotransferase-like (Major domain)"/>
    <property type="match status" value="1"/>
</dbReference>
<protein>
    <submittedName>
        <fullName evidence="4">Aminotransferase class III-fold pyridoxal phosphate-dependent enzyme</fullName>
    </submittedName>
</protein>
<evidence type="ECO:0000256" key="3">
    <source>
        <dbReference type="RuleBase" id="RU003560"/>
    </source>
</evidence>
<comment type="caution">
    <text evidence="4">The sequence shown here is derived from an EMBL/GenBank/DDBJ whole genome shotgun (WGS) entry which is preliminary data.</text>
</comment>
<dbReference type="InterPro" id="IPR015422">
    <property type="entry name" value="PyrdxlP-dep_Trfase_small"/>
</dbReference>
<dbReference type="EMBL" id="JAHHZF010000001">
    <property type="protein sequence ID" value="MBT9288014.1"/>
    <property type="molecule type" value="Genomic_DNA"/>
</dbReference>
<reference evidence="4 5" key="1">
    <citation type="submission" date="2021-06" db="EMBL/GenBank/DDBJ databases">
        <authorList>
            <person name="Grouzdev D.S."/>
            <person name="Koziaeva V."/>
        </authorList>
    </citation>
    <scope>NUCLEOTIDE SEQUENCE [LARGE SCALE GENOMIC DNA]</scope>
    <source>
        <strain evidence="4 5">22</strain>
    </source>
</reference>
<dbReference type="Gene3D" id="3.90.1150.10">
    <property type="entry name" value="Aspartate Aminotransferase, domain 1"/>
    <property type="match status" value="1"/>
</dbReference>
<dbReference type="NCBIfam" id="NF005453">
    <property type="entry name" value="PRK07046.1"/>
    <property type="match status" value="1"/>
</dbReference>
<dbReference type="AlphaFoldDB" id="A0A947D706"/>
<name>A0A947D706_9HYPH</name>
<dbReference type="PANTHER" id="PTHR43713:SF3">
    <property type="entry name" value="GLUTAMATE-1-SEMIALDEHYDE 2,1-AMINOMUTASE 1, CHLOROPLASTIC-RELATED"/>
    <property type="match status" value="1"/>
</dbReference>
<dbReference type="InterPro" id="IPR015424">
    <property type="entry name" value="PyrdxlP-dep_Trfase"/>
</dbReference>
<dbReference type="Proteomes" id="UP000766595">
    <property type="component" value="Unassembled WGS sequence"/>
</dbReference>
<keyword evidence="2 3" id="KW-0663">Pyridoxal phosphate</keyword>
<dbReference type="InterPro" id="IPR005814">
    <property type="entry name" value="Aminotrans_3"/>
</dbReference>
<evidence type="ECO:0000256" key="2">
    <source>
        <dbReference type="ARBA" id="ARBA00022898"/>
    </source>
</evidence>
<evidence type="ECO:0000313" key="5">
    <source>
        <dbReference type="Proteomes" id="UP000766595"/>
    </source>
</evidence>
<dbReference type="InterPro" id="IPR015421">
    <property type="entry name" value="PyrdxlP-dep_Trfase_major"/>
</dbReference>
<dbReference type="PANTHER" id="PTHR43713">
    <property type="entry name" value="GLUTAMATE-1-SEMIALDEHYDE 2,1-AMINOMUTASE"/>
    <property type="match status" value="1"/>
</dbReference>
<comment type="cofactor">
    <cofactor evidence="1">
        <name>pyridoxal 5'-phosphate</name>
        <dbReference type="ChEBI" id="CHEBI:597326"/>
    </cofactor>
</comment>